<feature type="domain" description="YjeF C-terminal" evidence="8">
    <location>
        <begin position="23"/>
        <end position="305"/>
    </location>
</feature>
<keyword evidence="10" id="KW-1185">Reference proteome</keyword>
<dbReference type="GO" id="GO:0046496">
    <property type="term" value="P:nicotinamide nucleotide metabolic process"/>
    <property type="evidence" value="ECO:0007669"/>
    <property type="project" value="UniProtKB-UniRule"/>
</dbReference>
<name>W6JWC9_9MICO</name>
<dbReference type="PANTHER" id="PTHR12592">
    <property type="entry name" value="ATP-DEPENDENT (S)-NAD(P)H-HYDRATE DEHYDRATASE FAMILY MEMBER"/>
    <property type="match status" value="1"/>
</dbReference>
<comment type="caution">
    <text evidence="9">The sequence shown here is derived from an EMBL/GenBank/DDBJ whole genome shotgun (WGS) entry which is preliminary data.</text>
</comment>
<dbReference type="STRING" id="1193182.BN11_210010"/>
<dbReference type="Pfam" id="PF01256">
    <property type="entry name" value="Carb_kinase"/>
    <property type="match status" value="1"/>
</dbReference>
<keyword evidence="4 6" id="KW-0520">NAD</keyword>
<dbReference type="EMBL" id="CAJA01000124">
    <property type="protein sequence ID" value="CCH72905.1"/>
    <property type="molecule type" value="Genomic_DNA"/>
</dbReference>
<comment type="caution">
    <text evidence="6">Lacks conserved residue(s) required for the propagation of feature annotation.</text>
</comment>
<feature type="binding site" evidence="6">
    <location>
        <position position="246"/>
    </location>
    <ligand>
        <name>(6S)-NADPHX</name>
        <dbReference type="ChEBI" id="CHEBI:64076"/>
    </ligand>
</feature>
<evidence type="ECO:0000256" key="3">
    <source>
        <dbReference type="ARBA" id="ARBA00022857"/>
    </source>
</evidence>
<dbReference type="InterPro" id="IPR000631">
    <property type="entry name" value="CARKD"/>
</dbReference>
<feature type="region of interest" description="Disordered" evidence="7">
    <location>
        <begin position="1"/>
        <end position="21"/>
    </location>
</feature>
<gene>
    <name evidence="6" type="primary">nnrD</name>
    <name evidence="9" type="ORF">BN11_210010</name>
</gene>
<dbReference type="PROSITE" id="PS51383">
    <property type="entry name" value="YJEF_C_3"/>
    <property type="match status" value="1"/>
</dbReference>
<protein>
    <recommendedName>
        <fullName evidence="6">ADP-dependent (S)-NAD(P)H-hydrate dehydratase</fullName>
        <ecNumber evidence="6">4.2.1.136</ecNumber>
    </recommendedName>
    <alternativeName>
        <fullName evidence="6">ADP-dependent NAD(P)HX dehydratase</fullName>
    </alternativeName>
</protein>
<evidence type="ECO:0000313" key="10">
    <source>
        <dbReference type="Proteomes" id="UP000035763"/>
    </source>
</evidence>
<dbReference type="GO" id="GO:0052856">
    <property type="term" value="F:NAD(P)HX epimerase activity"/>
    <property type="evidence" value="ECO:0007669"/>
    <property type="project" value="TreeGrafter"/>
</dbReference>
<feature type="binding site" evidence="6">
    <location>
        <position position="130"/>
    </location>
    <ligand>
        <name>(6S)-NADPHX</name>
        <dbReference type="ChEBI" id="CHEBI:64076"/>
    </ligand>
</feature>
<evidence type="ECO:0000256" key="6">
    <source>
        <dbReference type="HAMAP-Rule" id="MF_01965"/>
    </source>
</evidence>
<dbReference type="Gene3D" id="3.40.1190.20">
    <property type="match status" value="1"/>
</dbReference>
<comment type="catalytic activity">
    <reaction evidence="6">
        <text>(6S)-NADHX + ADP = AMP + phosphate + NADH + H(+)</text>
        <dbReference type="Rhea" id="RHEA:32223"/>
        <dbReference type="ChEBI" id="CHEBI:15378"/>
        <dbReference type="ChEBI" id="CHEBI:43474"/>
        <dbReference type="ChEBI" id="CHEBI:57945"/>
        <dbReference type="ChEBI" id="CHEBI:64074"/>
        <dbReference type="ChEBI" id="CHEBI:456215"/>
        <dbReference type="ChEBI" id="CHEBI:456216"/>
        <dbReference type="EC" id="4.2.1.136"/>
    </reaction>
</comment>
<feature type="binding site" evidence="6">
    <location>
        <position position="245"/>
    </location>
    <ligand>
        <name>AMP</name>
        <dbReference type="ChEBI" id="CHEBI:456215"/>
    </ligand>
</feature>
<sequence length="308" mass="31111">MSGSPRGIPEHASAGTADAPRLVTPALLREWPLPEPTGTKLGRGRVVVVGGARKTPGGAMLGGLAALRMGAGRLSLAVAESVAAQVAVAIPESGVHGLRESASGSVTGAGAADILAPELEHADGLLVGPGLDDPAGTIRLLEEVVPVYAADRAIVLDAFGATVLPDVADGCRKALAGRTLLTPNTNELARLARRTELDEDDVPAAALQVGEEFGAIVSCGGWITADGGVWRITTGDTGLGTSGSGDVLAGAVVGLVTRGVAPLPAMLWATYIHASAGDRLATEFGRVGYLAGELLPQLPRALRLLRGD</sequence>
<keyword evidence="3 6" id="KW-0521">NADP</keyword>
<evidence type="ECO:0000259" key="8">
    <source>
        <dbReference type="PROSITE" id="PS51383"/>
    </source>
</evidence>
<evidence type="ECO:0000256" key="4">
    <source>
        <dbReference type="ARBA" id="ARBA00023027"/>
    </source>
</evidence>
<comment type="catalytic activity">
    <reaction evidence="6">
        <text>(6S)-NADPHX + ADP = AMP + phosphate + NADPH + H(+)</text>
        <dbReference type="Rhea" id="RHEA:32235"/>
        <dbReference type="ChEBI" id="CHEBI:15378"/>
        <dbReference type="ChEBI" id="CHEBI:43474"/>
        <dbReference type="ChEBI" id="CHEBI:57783"/>
        <dbReference type="ChEBI" id="CHEBI:64076"/>
        <dbReference type="ChEBI" id="CHEBI:456215"/>
        <dbReference type="ChEBI" id="CHEBI:456216"/>
        <dbReference type="EC" id="4.2.1.136"/>
    </reaction>
</comment>
<proteinExistence type="inferred from homology"/>
<dbReference type="AlphaFoldDB" id="W6JWC9"/>
<dbReference type="GO" id="GO:0005524">
    <property type="term" value="F:ATP binding"/>
    <property type="evidence" value="ECO:0007669"/>
    <property type="project" value="UniProtKB-KW"/>
</dbReference>
<dbReference type="RefSeq" id="WP_235435330.1">
    <property type="nucleotide sequence ID" value="NZ_HG764815.1"/>
</dbReference>
<evidence type="ECO:0000256" key="2">
    <source>
        <dbReference type="ARBA" id="ARBA00022840"/>
    </source>
</evidence>
<dbReference type="HAMAP" id="MF_01965">
    <property type="entry name" value="NADHX_dehydratase"/>
    <property type="match status" value="1"/>
</dbReference>
<evidence type="ECO:0000256" key="1">
    <source>
        <dbReference type="ARBA" id="ARBA00022741"/>
    </source>
</evidence>
<keyword evidence="5 6" id="KW-0456">Lyase</keyword>
<comment type="subunit">
    <text evidence="6">Homotetramer.</text>
</comment>
<evidence type="ECO:0000313" key="9">
    <source>
        <dbReference type="EMBL" id="CCH72905.1"/>
    </source>
</evidence>
<dbReference type="PANTHER" id="PTHR12592:SF0">
    <property type="entry name" value="ATP-DEPENDENT (S)-NAD(P)H-HYDRATE DEHYDRATASE"/>
    <property type="match status" value="1"/>
</dbReference>
<comment type="similarity">
    <text evidence="6">Belongs to the NnrD/CARKD family.</text>
</comment>
<dbReference type="Proteomes" id="UP000035763">
    <property type="component" value="Unassembled WGS sequence"/>
</dbReference>
<dbReference type="EC" id="4.2.1.136" evidence="6"/>
<evidence type="ECO:0000256" key="5">
    <source>
        <dbReference type="ARBA" id="ARBA00023239"/>
    </source>
</evidence>
<comment type="cofactor">
    <cofactor evidence="6">
        <name>Mg(2+)</name>
        <dbReference type="ChEBI" id="CHEBI:18420"/>
    </cofactor>
</comment>
<dbReference type="GO" id="GO:0110051">
    <property type="term" value="P:metabolite repair"/>
    <property type="evidence" value="ECO:0007669"/>
    <property type="project" value="TreeGrafter"/>
</dbReference>
<keyword evidence="1 6" id="KW-0547">Nucleotide-binding</keyword>
<dbReference type="InterPro" id="IPR029056">
    <property type="entry name" value="Ribokinase-like"/>
</dbReference>
<accession>W6JWC9</accession>
<reference evidence="9 10" key="1">
    <citation type="journal article" date="2013" name="ISME J.">
        <title>A metabolic model for members of the genus Tetrasphaera involved in enhanced biological phosphorus removal.</title>
        <authorList>
            <person name="Kristiansen R."/>
            <person name="Nguyen H.T.T."/>
            <person name="Saunders A.M."/>
            <person name="Nielsen J.L."/>
            <person name="Wimmer R."/>
            <person name="Le V.Q."/>
            <person name="McIlroy S.J."/>
            <person name="Petrovski S."/>
            <person name="Seviour R.J."/>
            <person name="Calteau A."/>
            <person name="Nielsen K.L."/>
            <person name="Nielsen P.H."/>
        </authorList>
    </citation>
    <scope>NUCLEOTIDE SEQUENCE [LARGE SCALE GENOMIC DNA]</scope>
    <source>
        <strain evidence="9 10">Ben110</strain>
    </source>
</reference>
<dbReference type="GO" id="GO:0052855">
    <property type="term" value="F:ADP-dependent NAD(P)H-hydrate dehydratase activity"/>
    <property type="evidence" value="ECO:0007669"/>
    <property type="project" value="UniProtKB-UniRule"/>
</dbReference>
<dbReference type="SUPFAM" id="SSF53613">
    <property type="entry name" value="Ribokinase-like"/>
    <property type="match status" value="1"/>
</dbReference>
<evidence type="ECO:0000256" key="7">
    <source>
        <dbReference type="SAM" id="MobiDB-lite"/>
    </source>
</evidence>
<organism evidence="9 10">
    <name type="scientific">Nostocoides australiense Ben110</name>
    <dbReference type="NCBI Taxonomy" id="1193182"/>
    <lineage>
        <taxon>Bacteria</taxon>
        <taxon>Bacillati</taxon>
        <taxon>Actinomycetota</taxon>
        <taxon>Actinomycetes</taxon>
        <taxon>Micrococcales</taxon>
        <taxon>Intrasporangiaceae</taxon>
        <taxon>Nostocoides</taxon>
    </lineage>
</organism>
<dbReference type="CDD" id="cd01171">
    <property type="entry name" value="YXKO-related"/>
    <property type="match status" value="1"/>
</dbReference>
<keyword evidence="2 6" id="KW-0067">ATP-binding</keyword>
<comment type="function">
    <text evidence="6">Catalyzes the dehydration of the S-form of NAD(P)HX at the expense of ADP, which is converted to AMP. Together with NAD(P)HX epimerase, which catalyzes the epimerization of the S- and R-forms, the enzyme allows the repair of both epimers of NAD(P)HX, a damaged form of NAD(P)H that is a result of enzymatic or heat-dependent hydration.</text>
</comment>